<dbReference type="AlphaFoldDB" id="A0A0A9Y733"/>
<protein>
    <submittedName>
        <fullName evidence="2">Acylglycerol kinase, mitochondrial</fullName>
    </submittedName>
</protein>
<keyword evidence="2" id="KW-0808">Transferase</keyword>
<reference evidence="2" key="1">
    <citation type="journal article" date="2014" name="PLoS ONE">
        <title>Transcriptome-Based Identification of ABC Transporters in the Western Tarnished Plant Bug Lygus hesperus.</title>
        <authorList>
            <person name="Hull J.J."/>
            <person name="Chaney K."/>
            <person name="Geib S.M."/>
            <person name="Fabrick J.A."/>
            <person name="Brent C.S."/>
            <person name="Walsh D."/>
            <person name="Lavine L.C."/>
        </authorList>
    </citation>
    <scope>NUCLEOTIDE SEQUENCE</scope>
</reference>
<dbReference type="EMBL" id="GBHO01016168">
    <property type="protein sequence ID" value="JAG27436.1"/>
    <property type="molecule type" value="Transcribed_RNA"/>
</dbReference>
<dbReference type="GO" id="GO:0047620">
    <property type="term" value="F:acylglycerol kinase activity"/>
    <property type="evidence" value="ECO:0007669"/>
    <property type="project" value="TreeGrafter"/>
</dbReference>
<dbReference type="InterPro" id="IPR016064">
    <property type="entry name" value="NAD/diacylglycerol_kinase_sf"/>
</dbReference>
<sequence length="442" mass="49427">MGRIANFVKTIRNNWKKSLFGAGLLAYGVDYGVDSYHVTKLMRTFCEEAVKFGDEPVQIGKLRRITVILNPAANNKKAKKNFDLYCAPLLHLSGVYVTVLETEREGHARELVDSIPPSTDAIVVAGGDGTLSETITGLMRSRGELCKIPIGVLPLGSRNSVASGLFEEAEQHKVVTMANATLAVVKGNVRPIDAFRVEVLNTDPEMTENPRPVYGVGSVEWGLRRELRKKSDSLWWMGPLKGWAPLIFHSPYFHIAQNTGFIEANIRYSPPCGGCNNCYQQRADLRREAPTQQSSRWWNIMSLENRRTVTQNVEPVVDYTAIANETCTVVKETKVITSDLNITITDRSQDHQLVPKLVLEVGPEVKYQGELLTEGFKILKDEKSVLKDVIEAKQLEIRPLESTSQPSATEEVEDNLSIDNEDFEVRPIRVSILPNSVRVFCK</sequence>
<dbReference type="InterPro" id="IPR017438">
    <property type="entry name" value="ATP-NAD_kinase_N"/>
</dbReference>
<dbReference type="GO" id="GO:0046513">
    <property type="term" value="P:ceramide biosynthetic process"/>
    <property type="evidence" value="ECO:0007669"/>
    <property type="project" value="TreeGrafter"/>
</dbReference>
<gene>
    <name evidence="2" type="primary">AGK</name>
    <name evidence="2" type="ORF">CM83_55058</name>
</gene>
<dbReference type="InterPro" id="IPR001206">
    <property type="entry name" value="Diacylglycerol_kinase_cat_dom"/>
</dbReference>
<reference evidence="2" key="2">
    <citation type="submission" date="2014-07" db="EMBL/GenBank/DDBJ databases">
        <authorList>
            <person name="Hull J."/>
        </authorList>
    </citation>
    <scope>NUCLEOTIDE SEQUENCE</scope>
</reference>
<dbReference type="GO" id="GO:0001729">
    <property type="term" value="F:ceramide kinase activity"/>
    <property type="evidence" value="ECO:0007669"/>
    <property type="project" value="TreeGrafter"/>
</dbReference>
<dbReference type="GO" id="GO:0004143">
    <property type="term" value="F:ATP-dependent diacylglycerol kinase activity"/>
    <property type="evidence" value="ECO:0007669"/>
    <property type="project" value="TreeGrafter"/>
</dbReference>
<name>A0A0A9Y733_LYGHE</name>
<dbReference type="PROSITE" id="PS50146">
    <property type="entry name" value="DAGK"/>
    <property type="match status" value="1"/>
</dbReference>
<dbReference type="GO" id="GO:0005739">
    <property type="term" value="C:mitochondrion"/>
    <property type="evidence" value="ECO:0007669"/>
    <property type="project" value="TreeGrafter"/>
</dbReference>
<dbReference type="InterPro" id="IPR050187">
    <property type="entry name" value="Lipid_Phosphate_FormReg"/>
</dbReference>
<keyword evidence="2" id="KW-0418">Kinase</keyword>
<organism evidence="2">
    <name type="scientific">Lygus hesperus</name>
    <name type="common">Western plant bug</name>
    <dbReference type="NCBI Taxonomy" id="30085"/>
    <lineage>
        <taxon>Eukaryota</taxon>
        <taxon>Metazoa</taxon>
        <taxon>Ecdysozoa</taxon>
        <taxon>Arthropoda</taxon>
        <taxon>Hexapoda</taxon>
        <taxon>Insecta</taxon>
        <taxon>Pterygota</taxon>
        <taxon>Neoptera</taxon>
        <taxon>Paraneoptera</taxon>
        <taxon>Hemiptera</taxon>
        <taxon>Heteroptera</taxon>
        <taxon>Panheteroptera</taxon>
        <taxon>Cimicomorpha</taxon>
        <taxon>Miridae</taxon>
        <taxon>Mirini</taxon>
        <taxon>Lygus</taxon>
    </lineage>
</organism>
<dbReference type="Pfam" id="PF00781">
    <property type="entry name" value="DAGK_cat"/>
    <property type="match status" value="1"/>
</dbReference>
<proteinExistence type="predicted"/>
<feature type="domain" description="DAGKc" evidence="1">
    <location>
        <begin position="60"/>
        <end position="201"/>
    </location>
</feature>
<dbReference type="PANTHER" id="PTHR12358:SF31">
    <property type="entry name" value="ACYLGLYCEROL KINASE, MITOCHONDRIAL"/>
    <property type="match status" value="1"/>
</dbReference>
<dbReference type="GO" id="GO:0016020">
    <property type="term" value="C:membrane"/>
    <property type="evidence" value="ECO:0007669"/>
    <property type="project" value="TreeGrafter"/>
</dbReference>
<dbReference type="SMART" id="SM00046">
    <property type="entry name" value="DAGKc"/>
    <property type="match status" value="1"/>
</dbReference>
<evidence type="ECO:0000259" key="1">
    <source>
        <dbReference type="PROSITE" id="PS50146"/>
    </source>
</evidence>
<dbReference type="PANTHER" id="PTHR12358">
    <property type="entry name" value="SPHINGOSINE KINASE"/>
    <property type="match status" value="1"/>
</dbReference>
<dbReference type="Gene3D" id="3.40.50.10330">
    <property type="entry name" value="Probable inorganic polyphosphate/atp-NAD kinase, domain 1"/>
    <property type="match status" value="1"/>
</dbReference>
<dbReference type="GO" id="GO:0046512">
    <property type="term" value="P:sphingosine biosynthetic process"/>
    <property type="evidence" value="ECO:0007669"/>
    <property type="project" value="TreeGrafter"/>
</dbReference>
<accession>A0A0A9Y733</accession>
<dbReference type="SUPFAM" id="SSF111331">
    <property type="entry name" value="NAD kinase/diacylglycerol kinase-like"/>
    <property type="match status" value="1"/>
</dbReference>
<evidence type="ECO:0000313" key="2">
    <source>
        <dbReference type="EMBL" id="JAG27436.1"/>
    </source>
</evidence>